<dbReference type="CDD" id="cd01948">
    <property type="entry name" value="EAL"/>
    <property type="match status" value="1"/>
</dbReference>
<dbReference type="InterPro" id="IPR035919">
    <property type="entry name" value="EAL_sf"/>
</dbReference>
<dbReference type="Pfam" id="PF00072">
    <property type="entry name" value="Response_reg"/>
    <property type="match status" value="1"/>
</dbReference>
<dbReference type="PANTHER" id="PTHR44757:SF2">
    <property type="entry name" value="BIOFILM ARCHITECTURE MAINTENANCE PROTEIN MBAA"/>
    <property type="match status" value="1"/>
</dbReference>
<dbReference type="InterPro" id="IPR035965">
    <property type="entry name" value="PAS-like_dom_sf"/>
</dbReference>
<feature type="modified residue" description="4-aspartylphosphate" evidence="2">
    <location>
        <position position="60"/>
    </location>
</feature>
<dbReference type="FunFam" id="3.30.70.270:FF:000001">
    <property type="entry name" value="Diguanylate cyclase domain protein"/>
    <property type="match status" value="1"/>
</dbReference>
<dbReference type="SUPFAM" id="SSF55785">
    <property type="entry name" value="PYP-like sensor domain (PAS domain)"/>
    <property type="match status" value="1"/>
</dbReference>
<dbReference type="InterPro" id="IPR000014">
    <property type="entry name" value="PAS"/>
</dbReference>
<gene>
    <name evidence="6" type="primary">cph2_1</name>
    <name evidence="6" type="ORF">AW09_003714</name>
</gene>
<dbReference type="SUPFAM" id="SSF52172">
    <property type="entry name" value="CheY-like"/>
    <property type="match status" value="1"/>
</dbReference>
<dbReference type="FunFam" id="3.20.20.450:FF:000001">
    <property type="entry name" value="Cyclic di-GMP phosphodiesterase yahA"/>
    <property type="match status" value="1"/>
</dbReference>
<protein>
    <submittedName>
        <fullName evidence="6">Bacteriophytochrome cph2</fullName>
    </submittedName>
</protein>
<dbReference type="SUPFAM" id="SSF141868">
    <property type="entry name" value="EAL domain-like"/>
    <property type="match status" value="1"/>
</dbReference>
<dbReference type="PROSITE" id="PS50887">
    <property type="entry name" value="GGDEF"/>
    <property type="match status" value="1"/>
</dbReference>
<feature type="domain" description="GGDEF" evidence="5">
    <location>
        <begin position="290"/>
        <end position="435"/>
    </location>
</feature>
<dbReference type="GO" id="GO:0071111">
    <property type="term" value="F:cyclic-guanylate-specific phosphodiesterase activity"/>
    <property type="evidence" value="ECO:0007669"/>
    <property type="project" value="UniProtKB-EC"/>
</dbReference>
<evidence type="ECO:0000259" key="4">
    <source>
        <dbReference type="PROSITE" id="PS50883"/>
    </source>
</evidence>
<dbReference type="InterPro" id="IPR029787">
    <property type="entry name" value="Nucleotide_cyclase"/>
</dbReference>
<feature type="domain" description="Response regulatory" evidence="3">
    <location>
        <begin position="11"/>
        <end position="127"/>
    </location>
</feature>
<dbReference type="Gene3D" id="3.30.450.20">
    <property type="entry name" value="PAS domain"/>
    <property type="match status" value="1"/>
</dbReference>
<sequence length="719" mass="80066">MLSNAEHALPTALIVDDDYVMRMLERETLAQFGFDVLEAADGEQALDMLDDPPPDLLLLDVEMPGIDGFEVCRRLRQRWDMARVPVIVVTGMDDLASINQAYESGANDFVAKPINWPILGHRARYVLRSAQAARQLSELKEKQAAIMRAIPDMIFVMDWQGTYLDYKQGYATTAFVSANELLGKNMAAVLPADVVKPIQQGIELALLRGHLQTVLYKLPMPDGSHYYEARIAPNGVDKVVIVVRDITTQKLNEDKIRRLAYFDTLTGMPNRQNFLERLDHELLRARRNHHQVALLFLDLDGFKRINDTLGHSAGDYLLQAVADRMKEKLRAGDFVARPALDESGLHFARLGGDEFTVVLPDVDETQTVSMVATRLQALLARPFLIGTQEITVTSSIGIAIFPADGDDAATLLKHADTAMYHAKDQGRNNWQLYHQSLTTQTTARMALESDIRKGLERDEFRLLYQPQVSAADGTIVGIEALIRWQHPQHGMVSPAQFIPVAEESGLIVPMGEWVLHAACRQLLEWQQRGVCTARVAVNVSARQLRSPSFLDRVAAIIAETGISAEQLELELTESILMDPESRQVQGLYRLRALGVHFAIDDFGTGYSSLSYIKRFPIGMLKIDQSFVRGLPDGANDAGIATAIIAMARSLDLDVIAEGVETRQQCEFLRQAKCPKLQGYLFSRPLPPDEVEILLRRGSIILPGDHTTSQTLSVQACNPQ</sequence>
<dbReference type="PROSITE" id="PS50110">
    <property type="entry name" value="RESPONSE_REGULATORY"/>
    <property type="match status" value="1"/>
</dbReference>
<dbReference type="InterPro" id="IPR043128">
    <property type="entry name" value="Rev_trsase/Diguanyl_cyclase"/>
</dbReference>
<dbReference type="InterPro" id="IPR001789">
    <property type="entry name" value="Sig_transdc_resp-reg_receiver"/>
</dbReference>
<dbReference type="InterPro" id="IPR011006">
    <property type="entry name" value="CheY-like_superfamily"/>
</dbReference>
<dbReference type="EMBL" id="JDVG02000587">
    <property type="protein sequence ID" value="KFB71173.1"/>
    <property type="molecule type" value="Genomic_DNA"/>
</dbReference>
<evidence type="ECO:0000259" key="5">
    <source>
        <dbReference type="PROSITE" id="PS50887"/>
    </source>
</evidence>
<dbReference type="NCBIfam" id="TIGR00254">
    <property type="entry name" value="GGDEF"/>
    <property type="match status" value="1"/>
</dbReference>
<evidence type="ECO:0000259" key="3">
    <source>
        <dbReference type="PROSITE" id="PS50110"/>
    </source>
</evidence>
<dbReference type="Pfam" id="PF00563">
    <property type="entry name" value="EAL"/>
    <property type="match status" value="1"/>
</dbReference>
<accession>A0A080LS77</accession>
<dbReference type="PANTHER" id="PTHR44757">
    <property type="entry name" value="DIGUANYLATE CYCLASE DGCP"/>
    <property type="match status" value="1"/>
</dbReference>
<dbReference type="SMART" id="SM00267">
    <property type="entry name" value="GGDEF"/>
    <property type="match status" value="1"/>
</dbReference>
<keyword evidence="2" id="KW-0597">Phosphoprotein</keyword>
<name>A0A080LS77_9PROT</name>
<dbReference type="InterPro" id="IPR052155">
    <property type="entry name" value="Biofilm_reg_signaling"/>
</dbReference>
<dbReference type="Gene3D" id="3.20.20.450">
    <property type="entry name" value="EAL domain"/>
    <property type="match status" value="1"/>
</dbReference>
<dbReference type="Pfam" id="PF00990">
    <property type="entry name" value="GGDEF"/>
    <property type="match status" value="1"/>
</dbReference>
<evidence type="ECO:0000256" key="1">
    <source>
        <dbReference type="ARBA" id="ARBA00051114"/>
    </source>
</evidence>
<organism evidence="6 7">
    <name type="scientific">Candidatus Accumulibacter phosphatis</name>
    <dbReference type="NCBI Taxonomy" id="327160"/>
    <lineage>
        <taxon>Bacteria</taxon>
        <taxon>Pseudomonadati</taxon>
        <taxon>Pseudomonadota</taxon>
        <taxon>Betaproteobacteria</taxon>
        <taxon>Candidatus Accumulibacter</taxon>
    </lineage>
</organism>
<comment type="catalytic activity">
    <reaction evidence="1">
        <text>3',3'-c-di-GMP + H2O = 5'-phosphoguanylyl(3'-&gt;5')guanosine + H(+)</text>
        <dbReference type="Rhea" id="RHEA:24902"/>
        <dbReference type="ChEBI" id="CHEBI:15377"/>
        <dbReference type="ChEBI" id="CHEBI:15378"/>
        <dbReference type="ChEBI" id="CHEBI:58754"/>
        <dbReference type="ChEBI" id="CHEBI:58805"/>
        <dbReference type="EC" id="3.1.4.52"/>
    </reaction>
    <physiologicalReaction direction="left-to-right" evidence="1">
        <dbReference type="Rhea" id="RHEA:24903"/>
    </physiologicalReaction>
</comment>
<dbReference type="AlphaFoldDB" id="A0A080LS77"/>
<dbReference type="InterPro" id="IPR000160">
    <property type="entry name" value="GGDEF_dom"/>
</dbReference>
<dbReference type="GO" id="GO:0000160">
    <property type="term" value="P:phosphorelay signal transduction system"/>
    <property type="evidence" value="ECO:0007669"/>
    <property type="project" value="InterPro"/>
</dbReference>
<reference evidence="6 7" key="1">
    <citation type="submission" date="2014-02" db="EMBL/GenBank/DDBJ databases">
        <title>Expanding our view of genomic diversity in Candidatus Accumulibacter clades.</title>
        <authorList>
            <person name="Skennerton C.T."/>
            <person name="Barr J.J."/>
            <person name="Slater F.R."/>
            <person name="Bond P.L."/>
            <person name="Tyson G.W."/>
        </authorList>
    </citation>
    <scope>NUCLEOTIDE SEQUENCE [LARGE SCALE GENOMIC DNA]</scope>
    <source>
        <strain evidence="7">BA-91</strain>
    </source>
</reference>
<proteinExistence type="predicted"/>
<dbReference type="Gene3D" id="3.30.70.270">
    <property type="match status" value="1"/>
</dbReference>
<dbReference type="Gene3D" id="3.40.50.2300">
    <property type="match status" value="1"/>
</dbReference>
<dbReference type="CDD" id="cd00130">
    <property type="entry name" value="PAS"/>
    <property type="match status" value="1"/>
</dbReference>
<dbReference type="SMART" id="SM00448">
    <property type="entry name" value="REC"/>
    <property type="match status" value="1"/>
</dbReference>
<feature type="domain" description="EAL" evidence="4">
    <location>
        <begin position="444"/>
        <end position="698"/>
    </location>
</feature>
<dbReference type="PROSITE" id="PS50883">
    <property type="entry name" value="EAL"/>
    <property type="match status" value="1"/>
</dbReference>
<comment type="caution">
    <text evidence="6">The sequence shown here is derived from an EMBL/GenBank/DDBJ whole genome shotgun (WGS) entry which is preliminary data.</text>
</comment>
<evidence type="ECO:0000313" key="7">
    <source>
        <dbReference type="Proteomes" id="UP000020077"/>
    </source>
</evidence>
<dbReference type="GO" id="GO:0071732">
    <property type="term" value="P:cellular response to nitric oxide"/>
    <property type="evidence" value="ECO:0007669"/>
    <property type="project" value="UniProtKB-ARBA"/>
</dbReference>
<dbReference type="SMART" id="SM00052">
    <property type="entry name" value="EAL"/>
    <property type="match status" value="1"/>
</dbReference>
<dbReference type="SUPFAM" id="SSF55073">
    <property type="entry name" value="Nucleotide cyclase"/>
    <property type="match status" value="1"/>
</dbReference>
<evidence type="ECO:0000256" key="2">
    <source>
        <dbReference type="PROSITE-ProRule" id="PRU00169"/>
    </source>
</evidence>
<dbReference type="Pfam" id="PF08448">
    <property type="entry name" value="PAS_4"/>
    <property type="match status" value="1"/>
</dbReference>
<dbReference type="CDD" id="cd01949">
    <property type="entry name" value="GGDEF"/>
    <property type="match status" value="1"/>
</dbReference>
<dbReference type="InterPro" id="IPR013656">
    <property type="entry name" value="PAS_4"/>
</dbReference>
<dbReference type="Proteomes" id="UP000020077">
    <property type="component" value="Unassembled WGS sequence"/>
</dbReference>
<evidence type="ECO:0000313" key="6">
    <source>
        <dbReference type="EMBL" id="KFB71173.1"/>
    </source>
</evidence>
<dbReference type="InterPro" id="IPR001633">
    <property type="entry name" value="EAL_dom"/>
</dbReference>